<dbReference type="OrthoDB" id="7161641at2"/>
<evidence type="ECO:0000313" key="4">
    <source>
        <dbReference type="Proteomes" id="UP000202922"/>
    </source>
</evidence>
<sequence length="1092" mass="115402">MSNLTPPQPRQGRRFGLWLLLSLTLLVGVFLVGVLSLTGRVVTTPEWMTAHIEERLNQALYPMQLELGGASVVFSREHAPQVHLNNVVVADAKGQSLARLPDLQAVIAARPLLERKLVVRRVALTGAELTLRRRVDGQFDLALGDTSAPLVGEVGLLQVLDQIDQALALPALASIEDVTVESLQLTYVDARAGRSWQVDNGLLALEQTPQDVSARVFFSLVNDLGVPSEVAVNFETVKGSPEARMSANFSDVAAADIAAQSPALAFLTVIDAPISGALRTGVGPEGGLAPLNAALEIGSGALRPVEEAAPIRFDRGKAYFSFDPGNDRIDLAEIALDTSAVRLRAEGHAYLRDKVSGWPTSLITQMRLREVSLNPGGIFEAPATFGEGALDLKLALDPFTVTIGQVMLGDSTGATYRGKGSVRAREDGWKVDLDLNLDRISEGRLLALWPIDLAPGTRKWVTNNILSGEFFEVNAALRLAPDNPPVISLTHEFRDANVQFMRTMPPVDNGYGYITITDQTFTMVLGSGTITAPQGGLVDVAGTVFHIPNTKQKPARGEVTLKTESSVEAVLSLLDQPPLGLMARAGQPVNLADGRASVEAKIALPLAKGNTPEKIEYAAKGVLRNVRSDVLVKNRSLAAQQLSISADKEQISISGQATLDGVPVNGVWTQVLGPKNKGRSRVEGTVELSQNFVEKFNIGLPKGSVTGRGLGAIDLRLNKGQPTRFTLNSDMNQLGLKLPSLGWTKSKNTKGTLKVAGTLGSPPNIESLSIKAAGLTADGKISVAKNGGLQEAAFSRVQIGRWLDAPVTLKGRGANRAPAVVLRGGRFVLRDSPFGGGRSGGGRSGQGGPIDIALDRLVISDGITLADVRGSLSSAGGLNGGLRGRVVRGAPITATLTPSKNGTAIRVQSDDAGGVLKGAGIFEKSRGGTLDLSLTPRGRAGEYNGKLKISRTRVKGAPALAELLSAISVVGILEMLDGDGLVFNDVSADFRLTPTALQVKSGSAVGPSLGISMAGLFDLKANRMDMQGVISPIYILNGIGSVLTRKGEGLFGFNYRLTGNAKNPSVSVNPLSILTPGMFREIFRRPVPEIAN</sequence>
<gene>
    <name evidence="3" type="ORF">COL8621_02062</name>
</gene>
<dbReference type="GO" id="GO:0005886">
    <property type="term" value="C:plasma membrane"/>
    <property type="evidence" value="ECO:0007669"/>
    <property type="project" value="TreeGrafter"/>
</dbReference>
<name>A0A238KJ78_9RHOB</name>
<evidence type="ECO:0000313" key="3">
    <source>
        <dbReference type="EMBL" id="SMX42748.1"/>
    </source>
</evidence>
<dbReference type="Pfam" id="PF13116">
    <property type="entry name" value="YhdP"/>
    <property type="match status" value="1"/>
</dbReference>
<dbReference type="PANTHER" id="PTHR30441:SF4">
    <property type="entry name" value="PROTEIN ASMA"/>
    <property type="match status" value="1"/>
</dbReference>
<keyword evidence="1" id="KW-1133">Transmembrane helix</keyword>
<feature type="domain" description="YhdP central" evidence="2">
    <location>
        <begin position="348"/>
        <end position="804"/>
    </location>
</feature>
<keyword evidence="1" id="KW-0812">Transmembrane</keyword>
<dbReference type="RefSeq" id="WP_093967265.1">
    <property type="nucleotide sequence ID" value="NZ_FXYE01000002.1"/>
</dbReference>
<evidence type="ECO:0000259" key="2">
    <source>
        <dbReference type="Pfam" id="PF13116"/>
    </source>
</evidence>
<accession>A0A238KJ78</accession>
<protein>
    <recommendedName>
        <fullName evidence="2">YhdP central domain-containing protein</fullName>
    </recommendedName>
</protein>
<keyword evidence="1" id="KW-0472">Membrane</keyword>
<dbReference type="InterPro" id="IPR025263">
    <property type="entry name" value="YhdP_central"/>
</dbReference>
<dbReference type="PANTHER" id="PTHR30441">
    <property type="entry name" value="DUF748 DOMAIN-CONTAINING PROTEIN"/>
    <property type="match status" value="1"/>
</dbReference>
<dbReference type="AlphaFoldDB" id="A0A238KJ78"/>
<evidence type="ECO:0000256" key="1">
    <source>
        <dbReference type="SAM" id="Phobius"/>
    </source>
</evidence>
<proteinExistence type="predicted"/>
<reference evidence="4" key="1">
    <citation type="submission" date="2017-05" db="EMBL/GenBank/DDBJ databases">
        <authorList>
            <person name="Rodrigo-Torres L."/>
            <person name="Arahal R. D."/>
            <person name="Lucena T."/>
        </authorList>
    </citation>
    <scope>NUCLEOTIDE SEQUENCE [LARGE SCALE GENOMIC DNA]</scope>
    <source>
        <strain evidence="4">CECT 8621</strain>
    </source>
</reference>
<dbReference type="InterPro" id="IPR052894">
    <property type="entry name" value="AsmA-related"/>
</dbReference>
<organism evidence="3 4">
    <name type="scientific">Actibacterium lipolyticum</name>
    <dbReference type="NCBI Taxonomy" id="1524263"/>
    <lineage>
        <taxon>Bacteria</taxon>
        <taxon>Pseudomonadati</taxon>
        <taxon>Pseudomonadota</taxon>
        <taxon>Alphaproteobacteria</taxon>
        <taxon>Rhodobacterales</taxon>
        <taxon>Roseobacteraceae</taxon>
        <taxon>Actibacterium</taxon>
    </lineage>
</organism>
<dbReference type="Proteomes" id="UP000202922">
    <property type="component" value="Unassembled WGS sequence"/>
</dbReference>
<feature type="transmembrane region" description="Helical" evidence="1">
    <location>
        <begin position="15"/>
        <end position="37"/>
    </location>
</feature>
<dbReference type="EMBL" id="FXYE01000002">
    <property type="protein sequence ID" value="SMX42748.1"/>
    <property type="molecule type" value="Genomic_DNA"/>
</dbReference>
<keyword evidence="4" id="KW-1185">Reference proteome</keyword>
<dbReference type="GO" id="GO:0090313">
    <property type="term" value="P:regulation of protein targeting to membrane"/>
    <property type="evidence" value="ECO:0007669"/>
    <property type="project" value="TreeGrafter"/>
</dbReference>